<dbReference type="Pfam" id="PF00856">
    <property type="entry name" value="SET"/>
    <property type="match status" value="1"/>
</dbReference>
<feature type="compositionally biased region" description="Basic and acidic residues" evidence="1">
    <location>
        <begin position="218"/>
        <end position="231"/>
    </location>
</feature>
<organism evidence="3 4">
    <name type="scientific">Cudoniella acicularis</name>
    <dbReference type="NCBI Taxonomy" id="354080"/>
    <lineage>
        <taxon>Eukaryota</taxon>
        <taxon>Fungi</taxon>
        <taxon>Dikarya</taxon>
        <taxon>Ascomycota</taxon>
        <taxon>Pezizomycotina</taxon>
        <taxon>Leotiomycetes</taxon>
        <taxon>Helotiales</taxon>
        <taxon>Tricladiaceae</taxon>
        <taxon>Cudoniella</taxon>
    </lineage>
</organism>
<dbReference type="AlphaFoldDB" id="A0A8H4VKJ5"/>
<evidence type="ECO:0000259" key="2">
    <source>
        <dbReference type="Pfam" id="PF00856"/>
    </source>
</evidence>
<reference evidence="3 4" key="1">
    <citation type="submission" date="2020-03" db="EMBL/GenBank/DDBJ databases">
        <title>Draft Genome Sequence of Cudoniella acicularis.</title>
        <authorList>
            <person name="Buettner E."/>
            <person name="Kellner H."/>
        </authorList>
    </citation>
    <scope>NUCLEOTIDE SEQUENCE [LARGE SCALE GENOMIC DNA]</scope>
    <source>
        <strain evidence="3 4">DSM 108380</strain>
    </source>
</reference>
<proteinExistence type="predicted"/>
<sequence length="244" mass="27122">MVGEFMPARDKAESVAGLYQYGGEGRVSKDICLGIYLLGFIPQTPPHPLRKPKALLAIGRLISTTLGEFNDFLIDTLIDQAVHRLVFCRQDFSLLELDIGIYLMLGPASFINHSREFNARLSIRGRFIQVIAEEDIEIKKEITIDYGKDYFYPSVEVLKHSEEEEVIIAPPTSTLVVKAGRVAASEARRAAEVARSGSDNQHSSTDEAMKGLNDQDDNDYKPSDDSEGDEKGAIKWIMSCYATS</sequence>
<accession>A0A8H4VKJ5</accession>
<evidence type="ECO:0000256" key="1">
    <source>
        <dbReference type="SAM" id="MobiDB-lite"/>
    </source>
</evidence>
<dbReference type="InterPro" id="IPR046341">
    <property type="entry name" value="SET_dom_sf"/>
</dbReference>
<comment type="caution">
    <text evidence="3">The sequence shown here is derived from an EMBL/GenBank/DDBJ whole genome shotgun (WGS) entry which is preliminary data.</text>
</comment>
<dbReference type="Gene3D" id="2.170.270.10">
    <property type="entry name" value="SET domain"/>
    <property type="match status" value="1"/>
</dbReference>
<dbReference type="Proteomes" id="UP000566819">
    <property type="component" value="Unassembled WGS sequence"/>
</dbReference>
<evidence type="ECO:0000313" key="3">
    <source>
        <dbReference type="EMBL" id="KAF4611340.1"/>
    </source>
</evidence>
<gene>
    <name evidence="3" type="ORF">G7Y89_g15673</name>
</gene>
<feature type="domain" description="SET" evidence="2">
    <location>
        <begin position="104"/>
        <end position="147"/>
    </location>
</feature>
<dbReference type="InterPro" id="IPR001214">
    <property type="entry name" value="SET_dom"/>
</dbReference>
<dbReference type="EMBL" id="JAAMPI010002589">
    <property type="protein sequence ID" value="KAF4611340.1"/>
    <property type="molecule type" value="Genomic_DNA"/>
</dbReference>
<dbReference type="SUPFAM" id="SSF82199">
    <property type="entry name" value="SET domain"/>
    <property type="match status" value="1"/>
</dbReference>
<feature type="region of interest" description="Disordered" evidence="1">
    <location>
        <begin position="190"/>
        <end position="231"/>
    </location>
</feature>
<name>A0A8H4VKJ5_9HELO</name>
<protein>
    <recommendedName>
        <fullName evidence="2">SET domain-containing protein</fullName>
    </recommendedName>
</protein>
<keyword evidence="4" id="KW-1185">Reference proteome</keyword>
<evidence type="ECO:0000313" key="4">
    <source>
        <dbReference type="Proteomes" id="UP000566819"/>
    </source>
</evidence>